<accession>A0ABV7ISN4</accession>
<gene>
    <name evidence="1" type="ORF">ACFOGH_00925</name>
</gene>
<dbReference type="RefSeq" id="WP_380071180.1">
    <property type="nucleotide sequence ID" value="NZ_JBHRTO010000001.1"/>
</dbReference>
<sequence>MPPELALWFFQAVKIGLTPQGEINADRFMRALGLLNAVGDDGKYSAIFKAHWSSRYGELKAYQPRNAFKTLIGEMVAGGVTTLPSRSTVNAWLDRSFVSQLPSREYLQVSEN</sequence>
<organism evidence="1 2">
    <name type="scientific">Cypionkella sinensis</name>
    <dbReference type="NCBI Taxonomy" id="1756043"/>
    <lineage>
        <taxon>Bacteria</taxon>
        <taxon>Pseudomonadati</taxon>
        <taxon>Pseudomonadota</taxon>
        <taxon>Alphaproteobacteria</taxon>
        <taxon>Rhodobacterales</taxon>
        <taxon>Paracoccaceae</taxon>
        <taxon>Cypionkella</taxon>
    </lineage>
</organism>
<keyword evidence="2" id="KW-1185">Reference proteome</keyword>
<protein>
    <submittedName>
        <fullName evidence="1">Uncharacterized protein</fullName>
    </submittedName>
</protein>
<reference evidence="2" key="1">
    <citation type="journal article" date="2019" name="Int. J. Syst. Evol. Microbiol.">
        <title>The Global Catalogue of Microorganisms (GCM) 10K type strain sequencing project: providing services to taxonomists for standard genome sequencing and annotation.</title>
        <authorList>
            <consortium name="The Broad Institute Genomics Platform"/>
            <consortium name="The Broad Institute Genome Sequencing Center for Infectious Disease"/>
            <person name="Wu L."/>
            <person name="Ma J."/>
        </authorList>
    </citation>
    <scope>NUCLEOTIDE SEQUENCE [LARGE SCALE GENOMIC DNA]</scope>
    <source>
        <strain evidence="2">KCTC 52039</strain>
    </source>
</reference>
<name>A0ABV7ISN4_9RHOB</name>
<evidence type="ECO:0000313" key="1">
    <source>
        <dbReference type="EMBL" id="MFC3179540.1"/>
    </source>
</evidence>
<dbReference type="EMBL" id="JBHRTO010000001">
    <property type="protein sequence ID" value="MFC3179540.1"/>
    <property type="molecule type" value="Genomic_DNA"/>
</dbReference>
<dbReference type="Proteomes" id="UP001595547">
    <property type="component" value="Unassembled WGS sequence"/>
</dbReference>
<proteinExistence type="predicted"/>
<comment type="caution">
    <text evidence="1">The sequence shown here is derived from an EMBL/GenBank/DDBJ whole genome shotgun (WGS) entry which is preliminary data.</text>
</comment>
<evidence type="ECO:0000313" key="2">
    <source>
        <dbReference type="Proteomes" id="UP001595547"/>
    </source>
</evidence>